<sequence length="511" mass="54151">MGSGILTEVPMTSALTLAAVSNRTATLLCTPDGTRFTLAAPLAWQVFCGSDLIADGVTTVAPVFLEGLTPATGYVFRACGAELAFETAPCAGLVDVTAHGASVEAADNSAAFARAIAAVPEGGTLMVPPGRYCIRPIHLKARMTLYLPKGAELYADHDRQNWPILPPHDDASRVVGTWEGLPEAAFAAPVTAIDCDNLTITGAGRIDAGGDRGDWWSWPKETRDGARRPRALFLAHGRNVQLSGFTLCNSPSWTLHPYRIDGLTCTGLNIENPPDSPNTDGLNPESCTDVRLLGIRFSVGDDCIAVKAGKRGPGQVDHILPTRGLMVHHCLMARGHGAVVLGSEMSGDITDVDVAACEFVGTDRGLRIKTRRGRGGKVAHVRLSDVVMTGVGTPLAINAFYFCDPDGRSEAVQSRDPAPVDHTTPQVFDISLTDVLATDVQIAGVALLGLPEAPITGVTIRNFRVSFDPNAQPAVPLMAAHLDAVRHIPLWTEFAQVDGTVDLLPSPQEAR</sequence>
<keyword evidence="6" id="KW-1185">Reference proteome</keyword>
<keyword evidence="3 4" id="KW-0326">Glycosidase</keyword>
<evidence type="ECO:0000313" key="5">
    <source>
        <dbReference type="EMBL" id="SPF81879.1"/>
    </source>
</evidence>
<evidence type="ECO:0000256" key="1">
    <source>
        <dbReference type="ARBA" id="ARBA00008834"/>
    </source>
</evidence>
<dbReference type="EMBL" id="OMOJ01000016">
    <property type="protein sequence ID" value="SPF81879.1"/>
    <property type="molecule type" value="Genomic_DNA"/>
</dbReference>
<dbReference type="Pfam" id="PF00295">
    <property type="entry name" value="Glyco_hydro_28"/>
    <property type="match status" value="1"/>
</dbReference>
<evidence type="ECO:0000256" key="2">
    <source>
        <dbReference type="ARBA" id="ARBA00022801"/>
    </source>
</evidence>
<dbReference type="EC" id="3.2.1.15" evidence="5"/>
<name>A0A2R8B191_9RHOB</name>
<accession>A0A2R8B191</accession>
<keyword evidence="2 4" id="KW-0378">Hydrolase</keyword>
<dbReference type="PROSITE" id="PS00502">
    <property type="entry name" value="POLYGALACTURONASE"/>
    <property type="match status" value="1"/>
</dbReference>
<dbReference type="Gene3D" id="2.160.20.10">
    <property type="entry name" value="Single-stranded right-handed beta-helix, Pectin lyase-like"/>
    <property type="match status" value="1"/>
</dbReference>
<dbReference type="GO" id="GO:0005975">
    <property type="term" value="P:carbohydrate metabolic process"/>
    <property type="evidence" value="ECO:0007669"/>
    <property type="project" value="InterPro"/>
</dbReference>
<dbReference type="InterPro" id="IPR011050">
    <property type="entry name" value="Pectin_lyase_fold/virulence"/>
</dbReference>
<gene>
    <name evidence="5" type="primary">pgl_2</name>
    <name evidence="5" type="ORF">PRI8871_03705</name>
</gene>
<evidence type="ECO:0000313" key="6">
    <source>
        <dbReference type="Proteomes" id="UP000244904"/>
    </source>
</evidence>
<dbReference type="PANTHER" id="PTHR31339:SF9">
    <property type="entry name" value="PLASMIN AND FIBRONECTIN-BINDING PROTEIN A"/>
    <property type="match status" value="1"/>
</dbReference>
<dbReference type="InterPro" id="IPR051801">
    <property type="entry name" value="GH28_Enzymes"/>
</dbReference>
<comment type="similarity">
    <text evidence="1 4">Belongs to the glycosyl hydrolase 28 family.</text>
</comment>
<dbReference type="Proteomes" id="UP000244904">
    <property type="component" value="Unassembled WGS sequence"/>
</dbReference>
<dbReference type="GO" id="GO:0004650">
    <property type="term" value="F:polygalacturonase activity"/>
    <property type="evidence" value="ECO:0007669"/>
    <property type="project" value="UniProtKB-EC"/>
</dbReference>
<dbReference type="AlphaFoldDB" id="A0A2R8B191"/>
<dbReference type="SUPFAM" id="SSF51126">
    <property type="entry name" value="Pectin lyase-like"/>
    <property type="match status" value="1"/>
</dbReference>
<dbReference type="InterPro" id="IPR000743">
    <property type="entry name" value="Glyco_hydro_28"/>
</dbReference>
<evidence type="ECO:0000256" key="3">
    <source>
        <dbReference type="ARBA" id="ARBA00023295"/>
    </source>
</evidence>
<dbReference type="InterPro" id="IPR012334">
    <property type="entry name" value="Pectin_lyas_fold"/>
</dbReference>
<proteinExistence type="inferred from homology"/>
<organism evidence="5 6">
    <name type="scientific">Pseudoprimorskyibacter insulae</name>
    <dbReference type="NCBI Taxonomy" id="1695997"/>
    <lineage>
        <taxon>Bacteria</taxon>
        <taxon>Pseudomonadati</taxon>
        <taxon>Pseudomonadota</taxon>
        <taxon>Alphaproteobacteria</taxon>
        <taxon>Rhodobacterales</taxon>
        <taxon>Paracoccaceae</taxon>
        <taxon>Pseudoprimorskyibacter</taxon>
    </lineage>
</organism>
<reference evidence="6" key="1">
    <citation type="submission" date="2018-03" db="EMBL/GenBank/DDBJ databases">
        <authorList>
            <person name="Rodrigo-Torres L."/>
            <person name="Arahal R. D."/>
            <person name="Lucena T."/>
        </authorList>
    </citation>
    <scope>NUCLEOTIDE SEQUENCE [LARGE SCALE GENOMIC DNA]</scope>
    <source>
        <strain evidence="6">CECT 8871</strain>
    </source>
</reference>
<dbReference type="OrthoDB" id="9795222at2"/>
<evidence type="ECO:0000256" key="4">
    <source>
        <dbReference type="RuleBase" id="RU361169"/>
    </source>
</evidence>
<dbReference type="PANTHER" id="PTHR31339">
    <property type="entry name" value="PECTIN LYASE-RELATED"/>
    <property type="match status" value="1"/>
</dbReference>
<protein>
    <submittedName>
        <fullName evidence="5">Polygalacturonase</fullName>
        <ecNumber evidence="5">3.2.1.15</ecNumber>
    </submittedName>
</protein>